<sequence length="73" mass="7964">MLLLVSTWCFFLSAQICSPHTTTILPQAGGLPHLPRSVLPPLLLIKSLSTKTWLLAASHEDAEEDMPPRSATL</sequence>
<organism evidence="2 3">
    <name type="scientific">Gossypium darwinii</name>
    <name type="common">Darwin's cotton</name>
    <name type="synonym">Gossypium barbadense var. darwinii</name>
    <dbReference type="NCBI Taxonomy" id="34276"/>
    <lineage>
        <taxon>Eukaryota</taxon>
        <taxon>Viridiplantae</taxon>
        <taxon>Streptophyta</taxon>
        <taxon>Embryophyta</taxon>
        <taxon>Tracheophyta</taxon>
        <taxon>Spermatophyta</taxon>
        <taxon>Magnoliopsida</taxon>
        <taxon>eudicotyledons</taxon>
        <taxon>Gunneridae</taxon>
        <taxon>Pentapetalae</taxon>
        <taxon>rosids</taxon>
        <taxon>malvids</taxon>
        <taxon>Malvales</taxon>
        <taxon>Malvaceae</taxon>
        <taxon>Malvoideae</taxon>
        <taxon>Gossypium</taxon>
    </lineage>
</organism>
<proteinExistence type="predicted"/>
<accession>A0A5D2D9H7</accession>
<dbReference type="Proteomes" id="UP000323506">
    <property type="component" value="Chromosome D03"/>
</dbReference>
<name>A0A5D2D9H7_GOSDA</name>
<reference evidence="2 3" key="1">
    <citation type="submission" date="2019-06" db="EMBL/GenBank/DDBJ databases">
        <title>WGS assembly of Gossypium darwinii.</title>
        <authorList>
            <person name="Chen Z.J."/>
            <person name="Sreedasyam A."/>
            <person name="Ando A."/>
            <person name="Song Q."/>
            <person name="De L."/>
            <person name="Hulse-Kemp A."/>
            <person name="Ding M."/>
            <person name="Ye W."/>
            <person name="Kirkbride R."/>
            <person name="Jenkins J."/>
            <person name="Plott C."/>
            <person name="Lovell J."/>
            <person name="Lin Y.-M."/>
            <person name="Vaughn R."/>
            <person name="Liu B."/>
            <person name="Li W."/>
            <person name="Simpson S."/>
            <person name="Scheffler B."/>
            <person name="Saski C."/>
            <person name="Grover C."/>
            <person name="Hu G."/>
            <person name="Conover J."/>
            <person name="Carlson J."/>
            <person name="Shu S."/>
            <person name="Boston L."/>
            <person name="Williams M."/>
            <person name="Peterson D."/>
            <person name="Mcgee K."/>
            <person name="Jones D."/>
            <person name="Wendel J."/>
            <person name="Stelly D."/>
            <person name="Grimwood J."/>
            <person name="Schmutz J."/>
        </authorList>
    </citation>
    <scope>NUCLEOTIDE SEQUENCE [LARGE SCALE GENOMIC DNA]</scope>
    <source>
        <strain evidence="2">1808015.09</strain>
    </source>
</reference>
<evidence type="ECO:0000313" key="3">
    <source>
        <dbReference type="Proteomes" id="UP000323506"/>
    </source>
</evidence>
<protein>
    <recommendedName>
        <fullName evidence="4">Secreted protein</fullName>
    </recommendedName>
</protein>
<evidence type="ECO:0000256" key="1">
    <source>
        <dbReference type="SAM" id="SignalP"/>
    </source>
</evidence>
<gene>
    <name evidence="2" type="ORF">ES288_D03G185800v1</name>
</gene>
<keyword evidence="1" id="KW-0732">Signal</keyword>
<feature type="chain" id="PRO_5023020847" description="Secreted protein" evidence="1">
    <location>
        <begin position="20"/>
        <end position="73"/>
    </location>
</feature>
<evidence type="ECO:0000313" key="2">
    <source>
        <dbReference type="EMBL" id="TYG77332.1"/>
    </source>
</evidence>
<evidence type="ECO:0008006" key="4">
    <source>
        <dbReference type="Google" id="ProtNLM"/>
    </source>
</evidence>
<feature type="signal peptide" evidence="1">
    <location>
        <begin position="1"/>
        <end position="19"/>
    </location>
</feature>
<dbReference type="AlphaFoldDB" id="A0A5D2D9H7"/>
<keyword evidence="3" id="KW-1185">Reference proteome</keyword>
<dbReference type="EMBL" id="CM017703">
    <property type="protein sequence ID" value="TYG77332.1"/>
    <property type="molecule type" value="Genomic_DNA"/>
</dbReference>